<name>A0A9R1XCF2_LACSA</name>
<keyword evidence="3" id="KW-1185">Reference proteome</keyword>
<reference evidence="2 3" key="1">
    <citation type="journal article" date="2017" name="Nat. Commun.">
        <title>Genome assembly with in vitro proximity ligation data and whole-genome triplication in lettuce.</title>
        <authorList>
            <person name="Reyes-Chin-Wo S."/>
            <person name="Wang Z."/>
            <person name="Yang X."/>
            <person name="Kozik A."/>
            <person name="Arikit S."/>
            <person name="Song C."/>
            <person name="Xia L."/>
            <person name="Froenicke L."/>
            <person name="Lavelle D.O."/>
            <person name="Truco M.J."/>
            <person name="Xia R."/>
            <person name="Zhu S."/>
            <person name="Xu C."/>
            <person name="Xu H."/>
            <person name="Xu X."/>
            <person name="Cox K."/>
            <person name="Korf I."/>
            <person name="Meyers B.C."/>
            <person name="Michelmore R.W."/>
        </authorList>
    </citation>
    <scope>NUCLEOTIDE SEQUENCE [LARGE SCALE GENOMIC DNA]</scope>
    <source>
        <strain evidence="3">cv. Salinas</strain>
        <tissue evidence="2">Seedlings</tissue>
    </source>
</reference>
<feature type="domain" description="Reverse transcriptase zinc-binding" evidence="1">
    <location>
        <begin position="192"/>
        <end position="247"/>
    </location>
</feature>
<dbReference type="PANTHER" id="PTHR33116">
    <property type="entry name" value="REVERSE TRANSCRIPTASE ZINC-BINDING DOMAIN-CONTAINING PROTEIN-RELATED-RELATED"/>
    <property type="match status" value="1"/>
</dbReference>
<evidence type="ECO:0000259" key="1">
    <source>
        <dbReference type="Pfam" id="PF13966"/>
    </source>
</evidence>
<accession>A0A9R1XCF2</accession>
<comment type="caution">
    <text evidence="2">The sequence shown here is derived from an EMBL/GenBank/DDBJ whole genome shotgun (WGS) entry which is preliminary data.</text>
</comment>
<organism evidence="2 3">
    <name type="scientific">Lactuca sativa</name>
    <name type="common">Garden lettuce</name>
    <dbReference type="NCBI Taxonomy" id="4236"/>
    <lineage>
        <taxon>Eukaryota</taxon>
        <taxon>Viridiplantae</taxon>
        <taxon>Streptophyta</taxon>
        <taxon>Embryophyta</taxon>
        <taxon>Tracheophyta</taxon>
        <taxon>Spermatophyta</taxon>
        <taxon>Magnoliopsida</taxon>
        <taxon>eudicotyledons</taxon>
        <taxon>Gunneridae</taxon>
        <taxon>Pentapetalae</taxon>
        <taxon>asterids</taxon>
        <taxon>campanulids</taxon>
        <taxon>Asterales</taxon>
        <taxon>Asteraceae</taxon>
        <taxon>Cichorioideae</taxon>
        <taxon>Cichorieae</taxon>
        <taxon>Lactucinae</taxon>
        <taxon>Lactuca</taxon>
    </lineage>
</organism>
<sequence>MRLTRWKASTLSFGGRLNLCKSVLSSLGSFYFSIYKAPMKVIKTVEQIHMKFFWGGSMETRKMAWIAWDKILAAKDRGGLGIGSLKAQNIALLGKWWWRLKNFPDSNWAVVIKSIHGPDGGLSRPTATKRRNGCWGTIVNIQNSLDKDQVSFLNHFQQVSNVDDSQKWTWSLDPSGLFTVSSLRSHINNIILPYSDGNWTWNPLVPGKINILAWRAGKGKLPSMDNLFKFGISSTNLCKMCNVAPESWIIFLWVAQSQVKYGYKCVNGGDYWIALIAHVETC</sequence>
<dbReference type="Proteomes" id="UP000235145">
    <property type="component" value="Unassembled WGS sequence"/>
</dbReference>
<dbReference type="AlphaFoldDB" id="A0A9R1XCF2"/>
<proteinExistence type="predicted"/>
<dbReference type="PANTHER" id="PTHR33116:SF77">
    <property type="entry name" value="RNA-DIRECTED DNA POLYMERASE"/>
    <property type="match status" value="1"/>
</dbReference>
<dbReference type="Pfam" id="PF13966">
    <property type="entry name" value="zf-RVT"/>
    <property type="match status" value="1"/>
</dbReference>
<protein>
    <recommendedName>
        <fullName evidence="1">Reverse transcriptase zinc-binding domain-containing protein</fullName>
    </recommendedName>
</protein>
<dbReference type="EMBL" id="NBSK02000004">
    <property type="protein sequence ID" value="KAJ0209170.1"/>
    <property type="molecule type" value="Genomic_DNA"/>
</dbReference>
<evidence type="ECO:0000313" key="3">
    <source>
        <dbReference type="Proteomes" id="UP000235145"/>
    </source>
</evidence>
<dbReference type="InterPro" id="IPR026960">
    <property type="entry name" value="RVT-Znf"/>
</dbReference>
<gene>
    <name evidence="2" type="ORF">LSAT_V11C400176000</name>
</gene>
<evidence type="ECO:0000313" key="2">
    <source>
        <dbReference type="EMBL" id="KAJ0209170.1"/>
    </source>
</evidence>